<dbReference type="Gene3D" id="3.30.230.10">
    <property type="match status" value="1"/>
</dbReference>
<feature type="domain" description="AAA+ ATPase" evidence="4">
    <location>
        <begin position="209"/>
        <end position="392"/>
    </location>
</feature>
<dbReference type="InterPro" id="IPR020568">
    <property type="entry name" value="Ribosomal_Su5_D2-typ_SF"/>
</dbReference>
<dbReference type="InterPro" id="IPR014721">
    <property type="entry name" value="Ribsml_uS5_D2-typ_fold_subgr"/>
</dbReference>
<dbReference type="GO" id="GO:0005524">
    <property type="term" value="F:ATP binding"/>
    <property type="evidence" value="ECO:0007669"/>
    <property type="project" value="UniProtKB-KW"/>
</dbReference>
<dbReference type="SMART" id="SM00382">
    <property type="entry name" value="AAA"/>
    <property type="match status" value="1"/>
</dbReference>
<evidence type="ECO:0000313" key="5">
    <source>
        <dbReference type="EMBL" id="SHH76380.1"/>
    </source>
</evidence>
<sequence length="506" mass="54622">MVSKIRSLGLGGISGYEVSVECYLSGGLPSFDIVGLADIAVKEARERVRAAIKNCGIKFPVSRITVNLAPANTKKAGTVYDLPVMLGILAAADYIGPLPEDGAFFGELSLSGELRPVTGALPMALAAERAGIAKLFVPADNAAEASYASGVTVYPIANVSQLLNHLDGTEPIAPVEPKEPAPVYPQTLDFSEVKGQDNVKRALEVAAAGGHNILLVGPPGAGKSMLAKRLPTILPDMSRVEMLECTEIHSVMGLTDRDNPIVTTRPFRSPHHTISATAMAGGTSNPRPGEISLAHNGVLFLDELPEFTSDVLESLRQPLEDGQVTISRASASMTYPCRFMLVCAMNPCRCGWYGHPSHRCTCSENAVQRYHERLSGPLLDRIDMVIEVPALEFEELRDKPNAESSAAIRERVNAARALQQTRYAGTGAECNAYIGSKLLDTYCALDSTCEKLMKDAYDRLGLTARSYDRILRVARTIADLASSESIERQHLAEAIQYRTYDFREGG</sequence>
<keyword evidence="6" id="KW-1185">Reference proteome</keyword>
<comment type="similarity">
    <text evidence="1">Belongs to the Mg-chelatase subunits D/I family. ComM subfamily.</text>
</comment>
<dbReference type="RefSeq" id="WP_073076466.1">
    <property type="nucleotide sequence ID" value="NZ_FQXV01000002.1"/>
</dbReference>
<evidence type="ECO:0000256" key="2">
    <source>
        <dbReference type="ARBA" id="ARBA00022741"/>
    </source>
</evidence>
<dbReference type="SUPFAM" id="SSF52540">
    <property type="entry name" value="P-loop containing nucleoside triphosphate hydrolases"/>
    <property type="match status" value="1"/>
</dbReference>
<evidence type="ECO:0000256" key="3">
    <source>
        <dbReference type="ARBA" id="ARBA00022840"/>
    </source>
</evidence>
<evidence type="ECO:0000259" key="4">
    <source>
        <dbReference type="SMART" id="SM00382"/>
    </source>
</evidence>
<dbReference type="InterPro" id="IPR045006">
    <property type="entry name" value="CHLI-like"/>
</dbReference>
<proteinExistence type="inferred from homology"/>
<keyword evidence="2" id="KW-0547">Nucleotide-binding</keyword>
<reference evidence="5 6" key="1">
    <citation type="submission" date="2016-11" db="EMBL/GenBank/DDBJ databases">
        <authorList>
            <person name="Jaros S."/>
            <person name="Januszkiewicz K."/>
            <person name="Wedrychowicz H."/>
        </authorList>
    </citation>
    <scope>NUCLEOTIDE SEQUENCE [LARGE SCALE GENOMIC DNA]</scope>
    <source>
        <strain evidence="5 6">DSM 10068</strain>
    </source>
</reference>
<dbReference type="InterPro" id="IPR000523">
    <property type="entry name" value="Mg_chelatse_chII-like_cat_dom"/>
</dbReference>
<keyword evidence="3" id="KW-0067">ATP-binding</keyword>
<evidence type="ECO:0000256" key="1">
    <source>
        <dbReference type="ARBA" id="ARBA00006354"/>
    </source>
</evidence>
<name>A0A1M5VME9_9FIRM</name>
<dbReference type="STRING" id="1123282.SAMN02745823_00906"/>
<dbReference type="InterPro" id="IPR027417">
    <property type="entry name" value="P-loop_NTPase"/>
</dbReference>
<dbReference type="Pfam" id="PF13335">
    <property type="entry name" value="Mg_chelatase_C"/>
    <property type="match status" value="1"/>
</dbReference>
<dbReference type="PRINTS" id="PR01657">
    <property type="entry name" value="MCMFAMILY"/>
</dbReference>
<dbReference type="PANTHER" id="PTHR32039">
    <property type="entry name" value="MAGNESIUM-CHELATASE SUBUNIT CHLI"/>
    <property type="match status" value="1"/>
</dbReference>
<dbReference type="InterPro" id="IPR004482">
    <property type="entry name" value="Mg_chelat-rel"/>
</dbReference>
<dbReference type="InterPro" id="IPR003593">
    <property type="entry name" value="AAA+_ATPase"/>
</dbReference>
<organism evidence="5 6">
    <name type="scientific">Sporobacter termitidis DSM 10068</name>
    <dbReference type="NCBI Taxonomy" id="1123282"/>
    <lineage>
        <taxon>Bacteria</taxon>
        <taxon>Bacillati</taxon>
        <taxon>Bacillota</taxon>
        <taxon>Clostridia</taxon>
        <taxon>Eubacteriales</taxon>
        <taxon>Oscillospiraceae</taxon>
        <taxon>Sporobacter</taxon>
    </lineage>
</organism>
<dbReference type="Proteomes" id="UP000183995">
    <property type="component" value="Unassembled WGS sequence"/>
</dbReference>
<dbReference type="GO" id="GO:0003677">
    <property type="term" value="F:DNA binding"/>
    <property type="evidence" value="ECO:0007669"/>
    <property type="project" value="InterPro"/>
</dbReference>
<dbReference type="Pfam" id="PF01078">
    <property type="entry name" value="Mg_chelatase"/>
    <property type="match status" value="1"/>
</dbReference>
<dbReference type="PANTHER" id="PTHR32039:SF7">
    <property type="entry name" value="COMPETENCE PROTEIN COMM"/>
    <property type="match status" value="1"/>
</dbReference>
<dbReference type="SUPFAM" id="SSF54211">
    <property type="entry name" value="Ribosomal protein S5 domain 2-like"/>
    <property type="match status" value="1"/>
</dbReference>
<gene>
    <name evidence="5" type="ORF">SAMN02745823_00906</name>
</gene>
<dbReference type="EMBL" id="FQXV01000002">
    <property type="protein sequence ID" value="SHH76380.1"/>
    <property type="molecule type" value="Genomic_DNA"/>
</dbReference>
<dbReference type="Gene3D" id="3.40.50.300">
    <property type="entry name" value="P-loop containing nucleotide triphosphate hydrolases"/>
    <property type="match status" value="1"/>
</dbReference>
<dbReference type="NCBIfam" id="TIGR00368">
    <property type="entry name" value="YifB family Mg chelatase-like AAA ATPase"/>
    <property type="match status" value="1"/>
</dbReference>
<protein>
    <submittedName>
        <fullName evidence="5">Magnesium chelatase family protein</fullName>
    </submittedName>
</protein>
<dbReference type="OrthoDB" id="9813147at2"/>
<dbReference type="InterPro" id="IPR001208">
    <property type="entry name" value="MCM_dom"/>
</dbReference>
<dbReference type="Pfam" id="PF13541">
    <property type="entry name" value="ChlI"/>
    <property type="match status" value="1"/>
</dbReference>
<dbReference type="InterPro" id="IPR025158">
    <property type="entry name" value="Mg_chelat-rel_C"/>
</dbReference>
<evidence type="ECO:0000313" key="6">
    <source>
        <dbReference type="Proteomes" id="UP000183995"/>
    </source>
</evidence>
<dbReference type="AlphaFoldDB" id="A0A1M5VME9"/>
<accession>A0A1M5VME9</accession>